<dbReference type="Pfam" id="PF03448">
    <property type="entry name" value="MgtE_N"/>
    <property type="match status" value="2"/>
</dbReference>
<dbReference type="Pfam" id="PF00571">
    <property type="entry name" value="CBS"/>
    <property type="match status" value="1"/>
</dbReference>
<evidence type="ECO:0000256" key="9">
    <source>
        <dbReference type="RuleBase" id="RU362011"/>
    </source>
</evidence>
<evidence type="ECO:0000256" key="2">
    <source>
        <dbReference type="ARBA" id="ARBA00009749"/>
    </source>
</evidence>
<organism evidence="11 12">
    <name type="scientific">Candidatus Protoclostridium stercorigallinarum</name>
    <dbReference type="NCBI Taxonomy" id="2838741"/>
    <lineage>
        <taxon>Bacteria</taxon>
        <taxon>Bacillati</taxon>
        <taxon>Bacillota</taxon>
        <taxon>Clostridia</taxon>
        <taxon>Candidatus Protoclostridium</taxon>
    </lineage>
</organism>
<gene>
    <name evidence="11" type="primary">mgtE</name>
    <name evidence="11" type="ORF">H9892_00510</name>
</gene>
<dbReference type="GO" id="GO:0005886">
    <property type="term" value="C:plasma membrane"/>
    <property type="evidence" value="ECO:0007669"/>
    <property type="project" value="UniProtKB-SubCell"/>
</dbReference>
<dbReference type="GO" id="GO:0046872">
    <property type="term" value="F:metal ion binding"/>
    <property type="evidence" value="ECO:0007669"/>
    <property type="project" value="UniProtKB-KW"/>
</dbReference>
<dbReference type="SUPFAM" id="SSF158791">
    <property type="entry name" value="MgtE N-terminal domain-like"/>
    <property type="match status" value="2"/>
</dbReference>
<keyword evidence="8" id="KW-0129">CBS domain</keyword>
<dbReference type="InterPro" id="IPR006667">
    <property type="entry name" value="SLC41_membr_dom"/>
</dbReference>
<dbReference type="Pfam" id="PF01769">
    <property type="entry name" value="MgtE"/>
    <property type="match status" value="1"/>
</dbReference>
<comment type="subcellular location">
    <subcellularLocation>
        <location evidence="9">Cell membrane</location>
        <topology evidence="9">Multi-pass membrane protein</topology>
    </subcellularLocation>
    <subcellularLocation>
        <location evidence="1">Membrane</location>
        <topology evidence="1">Multi-pass membrane protein</topology>
    </subcellularLocation>
</comment>
<dbReference type="SMART" id="SM00924">
    <property type="entry name" value="MgtE_N"/>
    <property type="match status" value="2"/>
</dbReference>
<dbReference type="InterPro" id="IPR000644">
    <property type="entry name" value="CBS_dom"/>
</dbReference>
<evidence type="ECO:0000313" key="11">
    <source>
        <dbReference type="EMBL" id="HIW01813.1"/>
    </source>
</evidence>
<keyword evidence="3 9" id="KW-0813">Transport</keyword>
<protein>
    <recommendedName>
        <fullName evidence="9">Magnesium transporter MgtE</fullName>
    </recommendedName>
</protein>
<dbReference type="AlphaFoldDB" id="A0A9D1Q091"/>
<dbReference type="CDD" id="cd04606">
    <property type="entry name" value="CBS_pair_Mg_transporter"/>
    <property type="match status" value="1"/>
</dbReference>
<dbReference type="Gene3D" id="1.25.60.10">
    <property type="entry name" value="MgtE N-terminal domain-like"/>
    <property type="match status" value="1"/>
</dbReference>
<evidence type="ECO:0000313" key="12">
    <source>
        <dbReference type="Proteomes" id="UP000823990"/>
    </source>
</evidence>
<dbReference type="Gene3D" id="3.10.580.10">
    <property type="entry name" value="CBS-domain"/>
    <property type="match status" value="1"/>
</dbReference>
<feature type="domain" description="CBS" evidence="10">
    <location>
        <begin position="323"/>
        <end position="380"/>
    </location>
</feature>
<keyword evidence="6 9" id="KW-1133">Transmembrane helix</keyword>
<comment type="subunit">
    <text evidence="9">Homodimer.</text>
</comment>
<evidence type="ECO:0000256" key="6">
    <source>
        <dbReference type="ARBA" id="ARBA00022989"/>
    </source>
</evidence>
<name>A0A9D1Q091_9FIRM</name>
<dbReference type="Proteomes" id="UP000823990">
    <property type="component" value="Unassembled WGS sequence"/>
</dbReference>
<evidence type="ECO:0000256" key="8">
    <source>
        <dbReference type="PROSITE-ProRule" id="PRU00703"/>
    </source>
</evidence>
<comment type="caution">
    <text evidence="11">The sequence shown here is derived from an EMBL/GenBank/DDBJ whole genome shotgun (WGS) entry which is preliminary data.</text>
</comment>
<comment type="similarity">
    <text evidence="2 9">Belongs to the SLC41A transporter family.</text>
</comment>
<evidence type="ECO:0000259" key="10">
    <source>
        <dbReference type="PROSITE" id="PS51371"/>
    </source>
</evidence>
<evidence type="ECO:0000256" key="3">
    <source>
        <dbReference type="ARBA" id="ARBA00022448"/>
    </source>
</evidence>
<dbReference type="SUPFAM" id="SSF54631">
    <property type="entry name" value="CBS-domain pair"/>
    <property type="match status" value="1"/>
</dbReference>
<dbReference type="PROSITE" id="PS51371">
    <property type="entry name" value="CBS"/>
    <property type="match status" value="1"/>
</dbReference>
<dbReference type="SUPFAM" id="SSF161093">
    <property type="entry name" value="MgtE membrane domain-like"/>
    <property type="match status" value="1"/>
</dbReference>
<evidence type="ECO:0000256" key="5">
    <source>
        <dbReference type="ARBA" id="ARBA00022842"/>
    </source>
</evidence>
<dbReference type="NCBIfam" id="TIGR00400">
    <property type="entry name" value="mgtE"/>
    <property type="match status" value="1"/>
</dbReference>
<feature type="transmembrane region" description="Helical" evidence="9">
    <location>
        <begin position="563"/>
        <end position="582"/>
    </location>
</feature>
<dbReference type="InterPro" id="IPR038076">
    <property type="entry name" value="MgtE_N_sf"/>
</dbReference>
<dbReference type="InterPro" id="IPR006669">
    <property type="entry name" value="MgtE_transporter"/>
</dbReference>
<dbReference type="GO" id="GO:0015095">
    <property type="term" value="F:magnesium ion transmembrane transporter activity"/>
    <property type="evidence" value="ECO:0007669"/>
    <property type="project" value="UniProtKB-UniRule"/>
</dbReference>
<comment type="caution">
    <text evidence="9">Lacks conserved residue(s) required for the propagation of feature annotation.</text>
</comment>
<evidence type="ECO:0000256" key="1">
    <source>
        <dbReference type="ARBA" id="ARBA00004141"/>
    </source>
</evidence>
<dbReference type="EMBL" id="DXHS01000009">
    <property type="protein sequence ID" value="HIW01813.1"/>
    <property type="molecule type" value="Genomic_DNA"/>
</dbReference>
<comment type="function">
    <text evidence="9">Acts as a magnesium transporter.</text>
</comment>
<feature type="transmembrane region" description="Helical" evidence="9">
    <location>
        <begin position="408"/>
        <end position="428"/>
    </location>
</feature>
<keyword evidence="7 9" id="KW-0472">Membrane</keyword>
<dbReference type="SMART" id="SM00116">
    <property type="entry name" value="CBS"/>
    <property type="match status" value="2"/>
</dbReference>
<accession>A0A9D1Q091</accession>
<dbReference type="InterPro" id="IPR036739">
    <property type="entry name" value="SLC41_membr_dom_sf"/>
</dbReference>
<keyword evidence="9" id="KW-0479">Metal-binding</keyword>
<evidence type="ECO:0000256" key="4">
    <source>
        <dbReference type="ARBA" id="ARBA00022692"/>
    </source>
</evidence>
<reference evidence="11" key="2">
    <citation type="submission" date="2021-04" db="EMBL/GenBank/DDBJ databases">
        <authorList>
            <person name="Gilroy R."/>
        </authorList>
    </citation>
    <scope>NUCLEOTIDE SEQUENCE</scope>
    <source>
        <strain evidence="11">12435</strain>
    </source>
</reference>
<keyword evidence="4 9" id="KW-0812">Transmembrane</keyword>
<dbReference type="Gene3D" id="1.10.357.20">
    <property type="entry name" value="SLC41 divalent cation transporters, integral membrane domain"/>
    <property type="match status" value="1"/>
</dbReference>
<feature type="transmembrane region" description="Helical" evidence="9">
    <location>
        <begin position="480"/>
        <end position="504"/>
    </location>
</feature>
<dbReference type="PANTHER" id="PTHR43773">
    <property type="entry name" value="MAGNESIUM TRANSPORTER MGTE"/>
    <property type="match status" value="1"/>
</dbReference>
<reference evidence="11" key="1">
    <citation type="journal article" date="2021" name="PeerJ">
        <title>Extensive microbial diversity within the chicken gut microbiome revealed by metagenomics and culture.</title>
        <authorList>
            <person name="Gilroy R."/>
            <person name="Ravi A."/>
            <person name="Getino M."/>
            <person name="Pursley I."/>
            <person name="Horton D.L."/>
            <person name="Alikhan N.F."/>
            <person name="Baker D."/>
            <person name="Gharbi K."/>
            <person name="Hall N."/>
            <person name="Watson M."/>
            <person name="Adriaenssens E.M."/>
            <person name="Foster-Nyarko E."/>
            <person name="Jarju S."/>
            <person name="Secka A."/>
            <person name="Antonio M."/>
            <person name="Oren A."/>
            <person name="Chaudhuri R.R."/>
            <person name="La Ragione R."/>
            <person name="Hildebrand F."/>
            <person name="Pallen M.J."/>
        </authorList>
    </citation>
    <scope>NUCLEOTIDE SEQUENCE</scope>
    <source>
        <strain evidence="11">12435</strain>
    </source>
</reference>
<evidence type="ECO:0000256" key="7">
    <source>
        <dbReference type="ARBA" id="ARBA00023136"/>
    </source>
</evidence>
<keyword evidence="5 9" id="KW-0460">Magnesium</keyword>
<sequence length="587" mass="65516">MDEENKASVDDDDIVKKISALLDDGEEEEVSALLSSMPREEIAACLMRLEGDKRVDAFLLLDRSVALDLIRETNDDPETSFLHDLRAEEISRVLDELYAKKNDRTVVVDLPPFVIQRMLTHGDSRSKEIIEDSITYLMETKQLALLKSVLVEINPVDIAEILDDFPTEDLLKIYRIMPKDLASDVFVYLPDDVSQKILTALSDTEAGQLIDDLYADDAADLLEEMPSMVVKKLLAKAKPETRTAVNHLLQYKEDSAGSIMTVEFVDLKEYYTAAQAIEVIRKTGLDKETVNTCFVLDAQRKLLGTITLRKLILASPNEKVGDMMEDNAIIVRTNTDQEEVAKLFKRYDLTSMPVCDSENRLVGIVTVDDIVDIIEEETEEDFSRMAAMAPIEDTYLKTSAWSHAKGRVLWLLFLMISATFTGLVINGFEAQLSTFLYSFTPLLMGTAGNCGSQASTTVIRALALDQISTKDFFKVSMKEGLIGLICSSVLAVANTVRVILMYWWSDYNVDYLVLKVSLVLGISLILIMVIAQVLGALLPIVAKKIRVDPALMSSPVIATIMDTLSILIYCAVIILCSVWFNWNLQVA</sequence>
<feature type="transmembrane region" description="Helical" evidence="9">
    <location>
        <begin position="516"/>
        <end position="542"/>
    </location>
</feature>
<keyword evidence="9" id="KW-1003">Cell membrane</keyword>
<proteinExistence type="inferred from homology"/>
<dbReference type="InterPro" id="IPR006668">
    <property type="entry name" value="Mg_transptr_MgtE_intracell_dom"/>
</dbReference>
<dbReference type="InterPro" id="IPR046342">
    <property type="entry name" value="CBS_dom_sf"/>
</dbReference>
<dbReference type="PANTHER" id="PTHR43773:SF1">
    <property type="entry name" value="MAGNESIUM TRANSPORTER MGTE"/>
    <property type="match status" value="1"/>
</dbReference>